<dbReference type="InterPro" id="IPR005490">
    <property type="entry name" value="LD_TPept_cat_dom"/>
</dbReference>
<feature type="transmembrane region" description="Helical" evidence="8">
    <location>
        <begin position="90"/>
        <end position="116"/>
    </location>
</feature>
<evidence type="ECO:0000256" key="5">
    <source>
        <dbReference type="ARBA" id="ARBA00023316"/>
    </source>
</evidence>
<feature type="region of interest" description="Disordered" evidence="7">
    <location>
        <begin position="1"/>
        <end position="62"/>
    </location>
</feature>
<feature type="compositionally biased region" description="Basic and acidic residues" evidence="7">
    <location>
        <begin position="1"/>
        <end position="25"/>
    </location>
</feature>
<organism evidence="10">
    <name type="scientific">[Clostridium] nexile</name>
    <dbReference type="NCBI Taxonomy" id="29361"/>
    <lineage>
        <taxon>Bacteria</taxon>
        <taxon>Bacillati</taxon>
        <taxon>Bacillota</taxon>
        <taxon>Clostridia</taxon>
        <taxon>Lachnospirales</taxon>
        <taxon>Lachnospiraceae</taxon>
        <taxon>Tyzzerella</taxon>
    </lineage>
</organism>
<dbReference type="PANTHER" id="PTHR30582:SF33">
    <property type="entry name" value="EXPORTED PROTEIN"/>
    <property type="match status" value="1"/>
</dbReference>
<dbReference type="AlphaFoldDB" id="A0A6N2S129"/>
<keyword evidence="8" id="KW-1133">Transmembrane helix</keyword>
<feature type="compositionally biased region" description="Acidic residues" evidence="7">
    <location>
        <begin position="42"/>
        <end position="60"/>
    </location>
</feature>
<evidence type="ECO:0000256" key="3">
    <source>
        <dbReference type="ARBA" id="ARBA00022960"/>
    </source>
</evidence>
<evidence type="ECO:0000256" key="4">
    <source>
        <dbReference type="ARBA" id="ARBA00022984"/>
    </source>
</evidence>
<dbReference type="EMBL" id="CACRTG010000002">
    <property type="protein sequence ID" value="VYS86041.1"/>
    <property type="molecule type" value="Genomic_DNA"/>
</dbReference>
<keyword evidence="3 6" id="KW-0133">Cell shape</keyword>
<dbReference type="InterPro" id="IPR022029">
    <property type="entry name" value="YoaR-like_PG-bd"/>
</dbReference>
<dbReference type="Gene3D" id="2.40.440.10">
    <property type="entry name" value="L,D-transpeptidase catalytic domain-like"/>
    <property type="match status" value="1"/>
</dbReference>
<evidence type="ECO:0000256" key="1">
    <source>
        <dbReference type="ARBA" id="ARBA00004752"/>
    </source>
</evidence>
<protein>
    <recommendedName>
        <fullName evidence="9">L,D-TPase catalytic domain-containing protein</fullName>
    </recommendedName>
</protein>
<keyword evidence="8" id="KW-0812">Transmembrane</keyword>
<dbReference type="GO" id="GO:0005576">
    <property type="term" value="C:extracellular region"/>
    <property type="evidence" value="ECO:0007669"/>
    <property type="project" value="TreeGrafter"/>
</dbReference>
<feature type="active site" description="Nucleophile" evidence="6">
    <location>
        <position position="521"/>
    </location>
</feature>
<evidence type="ECO:0000256" key="7">
    <source>
        <dbReference type="SAM" id="MobiDB-lite"/>
    </source>
</evidence>
<keyword evidence="5 6" id="KW-0961">Cell wall biogenesis/degradation</keyword>
<dbReference type="Pfam" id="PF03734">
    <property type="entry name" value="YkuD"/>
    <property type="match status" value="1"/>
</dbReference>
<proteinExistence type="predicted"/>
<dbReference type="Pfam" id="PF12229">
    <property type="entry name" value="PG_binding_4"/>
    <property type="match status" value="2"/>
</dbReference>
<evidence type="ECO:0000313" key="10">
    <source>
        <dbReference type="EMBL" id="VYS86041.1"/>
    </source>
</evidence>
<evidence type="ECO:0000256" key="6">
    <source>
        <dbReference type="PROSITE-ProRule" id="PRU01373"/>
    </source>
</evidence>
<dbReference type="GO" id="GO:0008360">
    <property type="term" value="P:regulation of cell shape"/>
    <property type="evidence" value="ECO:0007669"/>
    <property type="project" value="UniProtKB-UniRule"/>
</dbReference>
<keyword evidence="8" id="KW-0472">Membrane</keyword>
<dbReference type="SUPFAM" id="SSF143985">
    <property type="entry name" value="L,D-transpeptidase pre-catalytic domain-like"/>
    <property type="match status" value="1"/>
</dbReference>
<comment type="pathway">
    <text evidence="1 6">Cell wall biogenesis; peptidoglycan biosynthesis.</text>
</comment>
<dbReference type="PROSITE" id="PS52029">
    <property type="entry name" value="LD_TPASE"/>
    <property type="match status" value="1"/>
</dbReference>
<dbReference type="GO" id="GO:0018104">
    <property type="term" value="P:peptidoglycan-protein cross-linking"/>
    <property type="evidence" value="ECO:0007669"/>
    <property type="project" value="TreeGrafter"/>
</dbReference>
<evidence type="ECO:0000256" key="8">
    <source>
        <dbReference type="SAM" id="Phobius"/>
    </source>
</evidence>
<keyword evidence="4 6" id="KW-0573">Peptidoglycan synthesis</keyword>
<sequence>MSDKERQKEERSSDEIVEETMKEIMESIADSEDEETPKASESEETAESKEEEESEEETESEIFFLNDDTSFDKEVKNHGKKHGKKKRGRIIIAGILGAIGLIYLGFSLFFINHFYFGTKINDVSFSGKTVKDVENYMKKQVSDYTLTLKERDGKTETIQGSAIDLQYKNGKGVEEVKENQNPFLWFTAFFGNDSAQATVEVSYNEDKLKQEMASLECLKEENQTAPVSAQPVFNGEQFEIQAETLGTQIDQETFLKVLHDYVGQFRATLDLDKEKCYVAPKFTTESKEVISAKDSMNSYLNASVTYTVEPKTVVDKSLISQWMTVDENMNVTFSEDAMGAYIDELCNRYNTVGKVRTITTPTGKTAEVSGGGYGWEIDKDAEYETLVNNIKSGEAVEREPVYSQTAASHGAQDFGTTYLEVDLTTQHMWYIVDGTVKLETDVVTGIPVPERVTPQGTYTILEKMRNKTLRGDKKPDGTYEYETPVEYWMRVTWTGIGFHDAKWQTAFGGEIYKTRKGSHGCINMPPALAGQLYDMLQVGCPVVIHY</sequence>
<dbReference type="PANTHER" id="PTHR30582">
    <property type="entry name" value="L,D-TRANSPEPTIDASE"/>
    <property type="match status" value="1"/>
</dbReference>
<reference evidence="10" key="1">
    <citation type="submission" date="2019-11" db="EMBL/GenBank/DDBJ databases">
        <authorList>
            <person name="Feng L."/>
        </authorList>
    </citation>
    <scope>NUCLEOTIDE SEQUENCE</scope>
    <source>
        <strain evidence="10">CnexileLFYP112</strain>
    </source>
</reference>
<dbReference type="Gene3D" id="3.10.20.800">
    <property type="match status" value="1"/>
</dbReference>
<accession>A0A6N2S129</accession>
<dbReference type="GO" id="GO:0016740">
    <property type="term" value="F:transferase activity"/>
    <property type="evidence" value="ECO:0007669"/>
    <property type="project" value="UniProtKB-KW"/>
</dbReference>
<evidence type="ECO:0000256" key="2">
    <source>
        <dbReference type="ARBA" id="ARBA00022679"/>
    </source>
</evidence>
<dbReference type="InterPro" id="IPR038054">
    <property type="entry name" value="LD_TPept-like_central_sf"/>
</dbReference>
<dbReference type="GO" id="GO:0071555">
    <property type="term" value="P:cell wall organization"/>
    <property type="evidence" value="ECO:0007669"/>
    <property type="project" value="UniProtKB-UniRule"/>
</dbReference>
<dbReference type="UniPathway" id="UPA00219"/>
<gene>
    <name evidence="10" type="ORF">CNLFYP112_01077</name>
</gene>
<feature type="active site" description="Proton donor/acceptor" evidence="6">
    <location>
        <position position="499"/>
    </location>
</feature>
<dbReference type="CDD" id="cd16913">
    <property type="entry name" value="YkuD_like"/>
    <property type="match status" value="1"/>
</dbReference>
<evidence type="ECO:0000259" key="9">
    <source>
        <dbReference type="PROSITE" id="PS52029"/>
    </source>
</evidence>
<dbReference type="GO" id="GO:0071972">
    <property type="term" value="F:peptidoglycan L,D-transpeptidase activity"/>
    <property type="evidence" value="ECO:0007669"/>
    <property type="project" value="TreeGrafter"/>
</dbReference>
<feature type="domain" description="L,D-TPase catalytic" evidence="9">
    <location>
        <begin position="417"/>
        <end position="545"/>
    </location>
</feature>
<dbReference type="SUPFAM" id="SSF141523">
    <property type="entry name" value="L,D-transpeptidase catalytic domain-like"/>
    <property type="match status" value="1"/>
</dbReference>
<dbReference type="InterPro" id="IPR038063">
    <property type="entry name" value="Transpep_catalytic_dom"/>
</dbReference>
<keyword evidence="2" id="KW-0808">Transferase</keyword>
<dbReference type="InterPro" id="IPR050979">
    <property type="entry name" value="LD-transpeptidase"/>
</dbReference>
<name>A0A6N2S129_9FIRM</name>